<dbReference type="GO" id="GO:0009307">
    <property type="term" value="P:DNA restriction-modification system"/>
    <property type="evidence" value="ECO:0007669"/>
    <property type="project" value="UniProtKB-KW"/>
</dbReference>
<dbReference type="InterPro" id="IPR000055">
    <property type="entry name" value="Restrct_endonuc_typeI_TRD"/>
</dbReference>
<dbReference type="CDD" id="cd17259">
    <property type="entry name" value="RMtype1_S_StySKI-TRD2-CR2_like"/>
    <property type="match status" value="1"/>
</dbReference>
<accession>A0A8J6M2J9</accession>
<organism evidence="5 6">
    <name type="scientific">Neptunicella marina</name>
    <dbReference type="NCBI Taxonomy" id="2125989"/>
    <lineage>
        <taxon>Bacteria</taxon>
        <taxon>Pseudomonadati</taxon>
        <taxon>Pseudomonadota</taxon>
        <taxon>Gammaproteobacteria</taxon>
        <taxon>Alteromonadales</taxon>
        <taxon>Alteromonadaceae</taxon>
        <taxon>Neptunicella</taxon>
    </lineage>
</organism>
<keyword evidence="2" id="KW-0680">Restriction system</keyword>
<dbReference type="SUPFAM" id="SSF116734">
    <property type="entry name" value="DNA methylase specificity domain"/>
    <property type="match status" value="2"/>
</dbReference>
<evidence type="ECO:0000256" key="1">
    <source>
        <dbReference type="ARBA" id="ARBA00010923"/>
    </source>
</evidence>
<dbReference type="PANTHER" id="PTHR30408:SF12">
    <property type="entry name" value="TYPE I RESTRICTION ENZYME MJAVIII SPECIFICITY SUBUNIT"/>
    <property type="match status" value="1"/>
</dbReference>
<gene>
    <name evidence="5" type="ORF">H8B19_10890</name>
</gene>
<evidence type="ECO:0000256" key="2">
    <source>
        <dbReference type="ARBA" id="ARBA00022747"/>
    </source>
</evidence>
<evidence type="ECO:0000259" key="4">
    <source>
        <dbReference type="Pfam" id="PF01420"/>
    </source>
</evidence>
<dbReference type="InterPro" id="IPR052021">
    <property type="entry name" value="Type-I_RS_S_subunit"/>
</dbReference>
<dbReference type="PANTHER" id="PTHR30408">
    <property type="entry name" value="TYPE-1 RESTRICTION ENZYME ECOKI SPECIFICITY PROTEIN"/>
    <property type="match status" value="1"/>
</dbReference>
<dbReference type="GO" id="GO:0004519">
    <property type="term" value="F:endonuclease activity"/>
    <property type="evidence" value="ECO:0007669"/>
    <property type="project" value="UniProtKB-KW"/>
</dbReference>
<evidence type="ECO:0000256" key="3">
    <source>
        <dbReference type="ARBA" id="ARBA00023125"/>
    </source>
</evidence>
<dbReference type="CDD" id="cd17252">
    <property type="entry name" value="RMtype1_S_EcoKI-TRD1-CR1_like"/>
    <property type="match status" value="1"/>
</dbReference>
<dbReference type="RefSeq" id="WP_186506908.1">
    <property type="nucleotide sequence ID" value="NZ_JACNEP010000007.1"/>
</dbReference>
<dbReference type="EMBL" id="JACNEP010000007">
    <property type="protein sequence ID" value="MBC3766388.1"/>
    <property type="molecule type" value="Genomic_DNA"/>
</dbReference>
<dbReference type="GO" id="GO:0003677">
    <property type="term" value="F:DNA binding"/>
    <property type="evidence" value="ECO:0007669"/>
    <property type="project" value="UniProtKB-KW"/>
</dbReference>
<keyword evidence="6" id="KW-1185">Reference proteome</keyword>
<evidence type="ECO:0000313" key="6">
    <source>
        <dbReference type="Proteomes" id="UP000601768"/>
    </source>
</evidence>
<dbReference type="Proteomes" id="UP000601768">
    <property type="component" value="Unassembled WGS sequence"/>
</dbReference>
<keyword evidence="5" id="KW-0378">Hydrolase</keyword>
<dbReference type="Pfam" id="PF01420">
    <property type="entry name" value="Methylase_S"/>
    <property type="match status" value="1"/>
</dbReference>
<name>A0A8J6M2J9_9ALTE</name>
<protein>
    <submittedName>
        <fullName evidence="5">Restriction endonuclease subunit S</fullName>
    </submittedName>
</protein>
<sequence>MGAWMRRNDAGGNAVSWPLVDVGDAIQFIRGITFKPDQVVEPFSEGSIVVMRTKNVQIAELALDDLISVPKELMKRDEQKLKNGDLLISSANSWELVGKSSFVGELGYEATAGGFISIVRPKKNIIDARYLYHWVMSPKIQHDIRHCGRQTTNISNLDVGRFKELKIPLPPLDEQKRIAAILDKAVSVRRKRQQAIDLADDFLRSVFLDMFGDPVTNPKGLPQVKLTELSDVISGYAFKSAEYIDDGEDSVRLCRGANTLTGYFDWKDTAYWNKEKLAGIQNYKIKSGDVILAMDRPWISSGLKVCVFPENERDTYLVQRVARIRPKKPKYTDFLYASILSKAFEKHCCPTETTVPHISPVELKNFNVLVPDEKLVDKYHDAVVKVRKSKLSMQKSLVEASNAFNSLSQKAFAGEL</sequence>
<keyword evidence="5" id="KW-0540">Nuclease</keyword>
<evidence type="ECO:0000313" key="5">
    <source>
        <dbReference type="EMBL" id="MBC3766388.1"/>
    </source>
</evidence>
<comment type="similarity">
    <text evidence="1">Belongs to the type-I restriction system S methylase family.</text>
</comment>
<keyword evidence="5" id="KW-0255">Endonuclease</keyword>
<dbReference type="InterPro" id="IPR044946">
    <property type="entry name" value="Restrct_endonuc_typeI_TRD_sf"/>
</dbReference>
<dbReference type="Gene3D" id="3.90.220.20">
    <property type="entry name" value="DNA methylase specificity domains"/>
    <property type="match status" value="2"/>
</dbReference>
<feature type="domain" description="Type I restriction modification DNA specificity" evidence="4">
    <location>
        <begin position="45"/>
        <end position="187"/>
    </location>
</feature>
<reference evidence="5" key="1">
    <citation type="journal article" date="2018" name="Int. J. Syst. Evol. Microbiol.">
        <title>Neptunicella marina gen. nov., sp. nov., isolated from surface seawater.</title>
        <authorList>
            <person name="Liu X."/>
            <person name="Lai Q."/>
            <person name="Du Y."/>
            <person name="Zhang X."/>
            <person name="Liu Z."/>
            <person name="Sun F."/>
            <person name="Shao Z."/>
        </authorList>
    </citation>
    <scope>NUCLEOTIDE SEQUENCE</scope>
    <source>
        <strain evidence="5">S27-2</strain>
    </source>
</reference>
<dbReference type="AlphaFoldDB" id="A0A8J6M2J9"/>
<keyword evidence="3" id="KW-0238">DNA-binding</keyword>
<proteinExistence type="inferred from homology"/>
<reference evidence="5" key="2">
    <citation type="submission" date="2020-08" db="EMBL/GenBank/DDBJ databases">
        <authorList>
            <person name="Lai Q."/>
        </authorList>
    </citation>
    <scope>NUCLEOTIDE SEQUENCE</scope>
    <source>
        <strain evidence="5">S27-2</strain>
    </source>
</reference>
<comment type="caution">
    <text evidence="5">The sequence shown here is derived from an EMBL/GenBank/DDBJ whole genome shotgun (WGS) entry which is preliminary data.</text>
</comment>